<comment type="caution">
    <text evidence="1">The sequence shown here is derived from an EMBL/GenBank/DDBJ whole genome shotgun (WGS) entry which is preliminary data.</text>
</comment>
<keyword evidence="2" id="KW-1185">Reference proteome</keyword>
<dbReference type="Proteomes" id="UP001381693">
    <property type="component" value="Unassembled WGS sequence"/>
</dbReference>
<dbReference type="EMBL" id="JAXCGZ010019015">
    <property type="protein sequence ID" value="KAK7066806.1"/>
    <property type="molecule type" value="Genomic_DNA"/>
</dbReference>
<protein>
    <submittedName>
        <fullName evidence="1">Uncharacterized protein</fullName>
    </submittedName>
</protein>
<name>A0AAN8WMP1_HALRR</name>
<reference evidence="1 2" key="1">
    <citation type="submission" date="2023-11" db="EMBL/GenBank/DDBJ databases">
        <title>Halocaridina rubra genome assembly.</title>
        <authorList>
            <person name="Smith C."/>
        </authorList>
    </citation>
    <scope>NUCLEOTIDE SEQUENCE [LARGE SCALE GENOMIC DNA]</scope>
    <source>
        <strain evidence="1">EP-1</strain>
        <tissue evidence="1">Whole</tissue>
    </source>
</reference>
<evidence type="ECO:0000313" key="1">
    <source>
        <dbReference type="EMBL" id="KAK7066806.1"/>
    </source>
</evidence>
<evidence type="ECO:0000313" key="2">
    <source>
        <dbReference type="Proteomes" id="UP001381693"/>
    </source>
</evidence>
<proteinExistence type="predicted"/>
<dbReference type="AlphaFoldDB" id="A0AAN8WMP1"/>
<organism evidence="1 2">
    <name type="scientific">Halocaridina rubra</name>
    <name type="common">Hawaiian red shrimp</name>
    <dbReference type="NCBI Taxonomy" id="373956"/>
    <lineage>
        <taxon>Eukaryota</taxon>
        <taxon>Metazoa</taxon>
        <taxon>Ecdysozoa</taxon>
        <taxon>Arthropoda</taxon>
        <taxon>Crustacea</taxon>
        <taxon>Multicrustacea</taxon>
        <taxon>Malacostraca</taxon>
        <taxon>Eumalacostraca</taxon>
        <taxon>Eucarida</taxon>
        <taxon>Decapoda</taxon>
        <taxon>Pleocyemata</taxon>
        <taxon>Caridea</taxon>
        <taxon>Atyoidea</taxon>
        <taxon>Atyidae</taxon>
        <taxon>Halocaridina</taxon>
    </lineage>
</organism>
<sequence>MNNLINKIPPHNKSATTIPDLNPTWSYLSRRSTFHSMDERSYCCKQLTTTFITILEVFNKPSPSREELTIYIKSAPCRLPRTLQLRLLSRLEEFNVVQQQCCSCHIKLPKHLILIIVTAIYF</sequence>
<accession>A0AAN8WMP1</accession>
<gene>
    <name evidence="1" type="ORF">SK128_028216</name>
</gene>